<comment type="caution">
    <text evidence="1">The sequence shown here is derived from an EMBL/GenBank/DDBJ whole genome shotgun (WGS) entry which is preliminary data.</text>
</comment>
<keyword evidence="2" id="KW-1185">Reference proteome</keyword>
<organism evidence="1 2">
    <name type="scientific">Tuber magnatum</name>
    <name type="common">white Piedmont truffle</name>
    <dbReference type="NCBI Taxonomy" id="42249"/>
    <lineage>
        <taxon>Eukaryota</taxon>
        <taxon>Fungi</taxon>
        <taxon>Dikarya</taxon>
        <taxon>Ascomycota</taxon>
        <taxon>Pezizomycotina</taxon>
        <taxon>Pezizomycetes</taxon>
        <taxon>Pezizales</taxon>
        <taxon>Tuberaceae</taxon>
        <taxon>Tuber</taxon>
    </lineage>
</organism>
<name>A0A317S1T9_9PEZI</name>
<sequence>MLVPFGFSDNREALLPGELREHMKTLPVYIVEKNGKRVNTTFNELIKEEKFWTVDCQLVDSAEGLVREAKANSTVANIISALGDKAQELPPGTILFSMDVSAMLRDAVELEFEPVQVRTSEGLRRADIEWGARSPGKWIRVQEIISRHLERAGANQLDVRLKQYLDELVMGHHESRRPQIYARGSLWLAADDVPFHGNDKYCGIGSYFRTFLRGDIKITKFLRNLTIGGNDEDIWRRLNVFST</sequence>
<reference evidence="1 2" key="1">
    <citation type="submission" date="2018-03" db="EMBL/GenBank/DDBJ databases">
        <title>Genomes of Pezizomycetes fungi and the evolution of truffles.</title>
        <authorList>
            <person name="Murat C."/>
            <person name="Payen T."/>
            <person name="Noel B."/>
            <person name="Kuo A."/>
            <person name="Martin F.M."/>
        </authorList>
    </citation>
    <scope>NUCLEOTIDE SEQUENCE [LARGE SCALE GENOMIC DNA]</scope>
    <source>
        <strain evidence="1">091103-1</strain>
    </source>
</reference>
<evidence type="ECO:0000313" key="1">
    <source>
        <dbReference type="EMBL" id="PWW62188.1"/>
    </source>
</evidence>
<dbReference type="Proteomes" id="UP000246991">
    <property type="component" value="Unassembled WGS sequence"/>
</dbReference>
<dbReference type="AlphaFoldDB" id="A0A317S1T9"/>
<evidence type="ECO:0000313" key="2">
    <source>
        <dbReference type="Proteomes" id="UP000246991"/>
    </source>
</evidence>
<feature type="non-terminal residue" evidence="1">
    <location>
        <position position="243"/>
    </location>
</feature>
<proteinExistence type="predicted"/>
<dbReference type="EMBL" id="PYWC01001280">
    <property type="protein sequence ID" value="PWW62188.1"/>
    <property type="molecule type" value="Genomic_DNA"/>
</dbReference>
<accession>A0A317S1T9</accession>
<protein>
    <submittedName>
        <fullName evidence="1">Uncharacterized protein</fullName>
    </submittedName>
</protein>
<gene>
    <name evidence="1" type="ORF">C7212DRAFT_349053</name>
</gene>